<feature type="transmembrane region" description="Helical" evidence="1">
    <location>
        <begin position="78"/>
        <end position="97"/>
    </location>
</feature>
<reference evidence="2 3" key="1">
    <citation type="submission" date="2016-06" db="EMBL/GenBank/DDBJ databases">
        <title>Insight into the functional genes involving in sulfur oxidation in Pearl River water.</title>
        <authorList>
            <person name="Luo J."/>
            <person name="Tan X."/>
            <person name="Lin W."/>
        </authorList>
    </citation>
    <scope>NUCLEOTIDE SEQUENCE [LARGE SCALE GENOMIC DNA]</scope>
    <source>
        <strain evidence="2 3">LS2</strain>
    </source>
</reference>
<feature type="transmembrane region" description="Helical" evidence="1">
    <location>
        <begin position="6"/>
        <end position="35"/>
    </location>
</feature>
<evidence type="ECO:0000313" key="2">
    <source>
        <dbReference type="EMBL" id="ANJ66286.1"/>
    </source>
</evidence>
<protein>
    <submittedName>
        <fullName evidence="2">Uncharacterized protein</fullName>
    </submittedName>
</protein>
<keyword evidence="3" id="KW-1185">Reference proteome</keyword>
<dbReference type="EMBL" id="CP016027">
    <property type="protein sequence ID" value="ANJ66286.1"/>
    <property type="molecule type" value="Genomic_DNA"/>
</dbReference>
<feature type="transmembrane region" description="Helical" evidence="1">
    <location>
        <begin position="47"/>
        <end position="66"/>
    </location>
</feature>
<gene>
    <name evidence="2" type="ORF">A9404_01850</name>
</gene>
<dbReference type="Proteomes" id="UP000078596">
    <property type="component" value="Chromosome"/>
</dbReference>
<evidence type="ECO:0000256" key="1">
    <source>
        <dbReference type="SAM" id="Phobius"/>
    </source>
</evidence>
<keyword evidence="1" id="KW-0812">Transmembrane</keyword>
<dbReference type="AlphaFoldDB" id="A0A191ZEI4"/>
<name>A0A191ZEI4_9GAMM</name>
<sequence length="111" mass="12546">MDMTLILIGIGAVSFPILTVVMPIRFAFALWMLIYPPNDIKINRKRLAVYVLIQATALATLLLLYLKFRHGDLGYSGLILAVYLPGPFFLYLISEFIGKGIYPQREKINPS</sequence>
<keyword evidence="1" id="KW-1133">Transmembrane helix</keyword>
<keyword evidence="1" id="KW-0472">Membrane</keyword>
<organism evidence="2 3">
    <name type="scientific">Halothiobacillus diazotrophicus</name>
    <dbReference type="NCBI Taxonomy" id="1860122"/>
    <lineage>
        <taxon>Bacteria</taxon>
        <taxon>Pseudomonadati</taxon>
        <taxon>Pseudomonadota</taxon>
        <taxon>Gammaproteobacteria</taxon>
        <taxon>Chromatiales</taxon>
        <taxon>Halothiobacillaceae</taxon>
        <taxon>Halothiobacillus</taxon>
    </lineage>
</organism>
<dbReference type="KEGG" id="haz:A9404_01850"/>
<proteinExistence type="predicted"/>
<evidence type="ECO:0000313" key="3">
    <source>
        <dbReference type="Proteomes" id="UP000078596"/>
    </source>
</evidence>
<accession>A0A191ZEI4</accession>